<evidence type="ECO:0000256" key="8">
    <source>
        <dbReference type="RuleBase" id="RU003793"/>
    </source>
</evidence>
<keyword evidence="9" id="KW-0489">Methyltransferase</keyword>
<keyword evidence="7 10" id="KW-0472">Membrane</keyword>
<feature type="transmembrane region" description="Helical" evidence="10">
    <location>
        <begin position="235"/>
        <end position="258"/>
    </location>
</feature>
<evidence type="ECO:0000313" key="14">
    <source>
        <dbReference type="Proteomes" id="UP000681035"/>
    </source>
</evidence>
<dbReference type="Proteomes" id="UP000681035">
    <property type="component" value="Chromosome"/>
</dbReference>
<gene>
    <name evidence="13" type="ORF">MM50RIKEN_18170</name>
</gene>
<evidence type="ECO:0000256" key="2">
    <source>
        <dbReference type="ARBA" id="ARBA00005801"/>
    </source>
</evidence>
<dbReference type="PANTHER" id="PTHR30487:SF0">
    <property type="entry name" value="PREPILIN LEADER PEPTIDASE_N-METHYLTRANSFERASE-RELATED"/>
    <property type="match status" value="1"/>
</dbReference>
<evidence type="ECO:0000256" key="3">
    <source>
        <dbReference type="ARBA" id="ARBA00022475"/>
    </source>
</evidence>
<feature type="transmembrane region" description="Helical" evidence="10">
    <location>
        <begin position="160"/>
        <end position="181"/>
    </location>
</feature>
<dbReference type="EC" id="3.4.23.43" evidence="9"/>
<dbReference type="InterPro" id="IPR000045">
    <property type="entry name" value="Prepilin_IV_endopep_pep"/>
</dbReference>
<dbReference type="Pfam" id="PF01478">
    <property type="entry name" value="Peptidase_A24"/>
    <property type="match status" value="1"/>
</dbReference>
<evidence type="ECO:0000259" key="12">
    <source>
        <dbReference type="Pfam" id="PF06750"/>
    </source>
</evidence>
<keyword evidence="9" id="KW-0808">Transferase</keyword>
<keyword evidence="4" id="KW-0997">Cell inner membrane</keyword>
<dbReference type="KEGG" id="vcop:MM50RIKEN_18170"/>
<keyword evidence="3" id="KW-1003">Cell membrane</keyword>
<evidence type="ECO:0000313" key="13">
    <source>
        <dbReference type="EMBL" id="BCK82054.1"/>
    </source>
</evidence>
<evidence type="ECO:0000256" key="4">
    <source>
        <dbReference type="ARBA" id="ARBA00022519"/>
    </source>
</evidence>
<dbReference type="PANTHER" id="PTHR30487">
    <property type="entry name" value="TYPE 4 PREPILIN-LIKE PROTEINS LEADER PEPTIDE-PROCESSING ENZYME"/>
    <property type="match status" value="1"/>
</dbReference>
<proteinExistence type="inferred from homology"/>
<dbReference type="GO" id="GO:0008168">
    <property type="term" value="F:methyltransferase activity"/>
    <property type="evidence" value="ECO:0007669"/>
    <property type="project" value="UniProtKB-KW"/>
</dbReference>
<protein>
    <recommendedName>
        <fullName evidence="9">Prepilin leader peptidase/N-methyltransferase</fullName>
        <ecNumber evidence="9">2.1.1.-</ecNumber>
        <ecNumber evidence="9">3.4.23.43</ecNumber>
    </recommendedName>
</protein>
<dbReference type="Gene3D" id="1.20.120.1220">
    <property type="match status" value="1"/>
</dbReference>
<dbReference type="AlphaFoldDB" id="A0A810Q260"/>
<organism evidence="13 14">
    <name type="scientific">Vescimonas coprocola</name>
    <dbReference type="NCBI Taxonomy" id="2714355"/>
    <lineage>
        <taxon>Bacteria</taxon>
        <taxon>Bacillati</taxon>
        <taxon>Bacillota</taxon>
        <taxon>Clostridia</taxon>
        <taxon>Eubacteriales</taxon>
        <taxon>Oscillospiraceae</taxon>
        <taxon>Vescimonas</taxon>
    </lineage>
</organism>
<dbReference type="InterPro" id="IPR014032">
    <property type="entry name" value="Peptidase_A24A_bac"/>
</dbReference>
<keyword evidence="14" id="KW-1185">Reference proteome</keyword>
<name>A0A810Q260_9FIRM</name>
<comment type="subcellular location">
    <subcellularLocation>
        <location evidence="1">Cell inner membrane</location>
        <topology evidence="1">Multi-pass membrane protein</topology>
    </subcellularLocation>
    <subcellularLocation>
        <location evidence="9">Cell membrane</location>
        <topology evidence="9">Multi-pass membrane protein</topology>
    </subcellularLocation>
</comment>
<dbReference type="RefSeq" id="WP_213540672.1">
    <property type="nucleotide sequence ID" value="NZ_AP023418.1"/>
</dbReference>
<evidence type="ECO:0000259" key="11">
    <source>
        <dbReference type="Pfam" id="PF01478"/>
    </source>
</evidence>
<feature type="transmembrane region" description="Helical" evidence="10">
    <location>
        <begin position="84"/>
        <end position="101"/>
    </location>
</feature>
<dbReference type="EMBL" id="AP023418">
    <property type="protein sequence ID" value="BCK82054.1"/>
    <property type="molecule type" value="Genomic_DNA"/>
</dbReference>
<evidence type="ECO:0000256" key="9">
    <source>
        <dbReference type="RuleBase" id="RU003794"/>
    </source>
</evidence>
<dbReference type="GO" id="GO:0032259">
    <property type="term" value="P:methylation"/>
    <property type="evidence" value="ECO:0007669"/>
    <property type="project" value="UniProtKB-KW"/>
</dbReference>
<dbReference type="InterPro" id="IPR010627">
    <property type="entry name" value="Prepilin_pept_A24_N"/>
</dbReference>
<feature type="domain" description="Prepilin peptidase A24 N-terminal" evidence="12">
    <location>
        <begin position="18"/>
        <end position="100"/>
    </location>
</feature>
<dbReference type="GO" id="GO:0004190">
    <property type="term" value="F:aspartic-type endopeptidase activity"/>
    <property type="evidence" value="ECO:0007669"/>
    <property type="project" value="UniProtKB-EC"/>
</dbReference>
<dbReference type="EC" id="2.1.1.-" evidence="9"/>
<evidence type="ECO:0000256" key="10">
    <source>
        <dbReference type="SAM" id="Phobius"/>
    </source>
</evidence>
<feature type="domain" description="Prepilin type IV endopeptidase peptidase" evidence="11">
    <location>
        <begin position="113"/>
        <end position="222"/>
    </location>
</feature>
<evidence type="ECO:0000256" key="7">
    <source>
        <dbReference type="ARBA" id="ARBA00023136"/>
    </source>
</evidence>
<feature type="transmembrane region" description="Helical" evidence="10">
    <location>
        <begin position="193"/>
        <end position="223"/>
    </location>
</feature>
<comment type="catalytic activity">
    <reaction evidence="9">
        <text>Typically cleaves a -Gly-|-Phe- bond to release an N-terminal, basic peptide of 5-8 residues from type IV prepilin, and then N-methylates the new N-terminal amino group, the methyl donor being S-adenosyl-L-methionine.</text>
        <dbReference type="EC" id="3.4.23.43"/>
    </reaction>
</comment>
<dbReference type="PRINTS" id="PR00864">
    <property type="entry name" value="PREPILNPTASE"/>
</dbReference>
<dbReference type="GO" id="GO:0005886">
    <property type="term" value="C:plasma membrane"/>
    <property type="evidence" value="ECO:0007669"/>
    <property type="project" value="UniProtKB-SubCell"/>
</dbReference>
<comment type="function">
    <text evidence="9">Plays an essential role in type IV pili and type II pseudopili formation by proteolytically removing the leader sequence from substrate proteins and subsequently monomethylating the alpha-amino group of the newly exposed N-terminal phenylalanine.</text>
</comment>
<dbReference type="InterPro" id="IPR050882">
    <property type="entry name" value="Prepilin_peptidase/N-MTase"/>
</dbReference>
<comment type="similarity">
    <text evidence="2 8">Belongs to the peptidase A24 family.</text>
</comment>
<dbReference type="GO" id="GO:0006465">
    <property type="term" value="P:signal peptide processing"/>
    <property type="evidence" value="ECO:0007669"/>
    <property type="project" value="TreeGrafter"/>
</dbReference>
<keyword evidence="9" id="KW-0378">Hydrolase</keyword>
<sequence>MLYADPFLTVYCCLLAALLGACMGSFLNCAAWRIVHGESVLRGRSHCDACGHVLAVRDLIPVVSYLAAHGRCRYCGAKLSRRHVMAEVISALVFVTLLLHYDISLQALEGWCVAGILLACSFADLEGYIIPDRFIAVGVVLFITTLFFDPQPLRRALDGAIGGLAVAGGVLLLVLGMEKLLGREAMGGGDIKLLFLTGLFLGWKRNLLCLVAACVIGIVWGLLQKKRDGGEAIPWGPSIALGAWLTALCGQQIIDWYLGLL</sequence>
<reference evidence="13" key="1">
    <citation type="submission" date="2020-09" db="EMBL/GenBank/DDBJ databases">
        <title>New species isolated from human feces.</title>
        <authorList>
            <person name="Kitahara M."/>
            <person name="Shigeno Y."/>
            <person name="Shime M."/>
            <person name="Matsumoto Y."/>
            <person name="Nakamura S."/>
            <person name="Motooka D."/>
            <person name="Fukuoka S."/>
            <person name="Nishikawa H."/>
            <person name="Benno Y."/>
        </authorList>
    </citation>
    <scope>NUCLEOTIDE SEQUENCE</scope>
    <source>
        <strain evidence="13">MM50</strain>
    </source>
</reference>
<accession>A0A810Q260</accession>
<keyword evidence="5 9" id="KW-0812">Transmembrane</keyword>
<evidence type="ECO:0000256" key="5">
    <source>
        <dbReference type="ARBA" id="ARBA00022692"/>
    </source>
</evidence>
<dbReference type="Pfam" id="PF06750">
    <property type="entry name" value="A24_N_bact"/>
    <property type="match status" value="1"/>
</dbReference>
<evidence type="ECO:0000256" key="6">
    <source>
        <dbReference type="ARBA" id="ARBA00022989"/>
    </source>
</evidence>
<feature type="transmembrane region" description="Helical" evidence="10">
    <location>
        <begin position="6"/>
        <end position="35"/>
    </location>
</feature>
<evidence type="ECO:0000256" key="1">
    <source>
        <dbReference type="ARBA" id="ARBA00004429"/>
    </source>
</evidence>
<keyword evidence="9" id="KW-0511">Multifunctional enzyme</keyword>
<keyword evidence="6 10" id="KW-1133">Transmembrane helix</keyword>
<keyword evidence="9" id="KW-0645">Protease</keyword>
<feature type="transmembrane region" description="Helical" evidence="10">
    <location>
        <begin position="130"/>
        <end position="148"/>
    </location>
</feature>